<keyword evidence="11" id="KW-1185">Reference proteome</keyword>
<dbReference type="Pfam" id="PF01648">
    <property type="entry name" value="ACPS"/>
    <property type="match status" value="1"/>
</dbReference>
<dbReference type="InterPro" id="IPR004568">
    <property type="entry name" value="Ppantetheine-prot_Trfase_dom"/>
</dbReference>
<accession>A0ABU0DZ74</accession>
<dbReference type="InterPro" id="IPR002582">
    <property type="entry name" value="ACPS"/>
</dbReference>
<feature type="binding site" evidence="8">
    <location>
        <position position="55"/>
    </location>
    <ligand>
        <name>Mg(2+)</name>
        <dbReference type="ChEBI" id="CHEBI:18420"/>
    </ligand>
</feature>
<dbReference type="NCBIfam" id="TIGR00556">
    <property type="entry name" value="pantethn_trn"/>
    <property type="match status" value="1"/>
</dbReference>
<evidence type="ECO:0000313" key="11">
    <source>
        <dbReference type="Proteomes" id="UP001230220"/>
    </source>
</evidence>
<sequence>MIVGIGCDIVEMKRIRKQNNEFYKRVLTKKEQEMYLSMSESRKVEFLAGRFAAKEAIFKACNEAQAISNIEVLNDESGKPYCNVDGYTIHISISHEKEYAIAYAICEK</sequence>
<evidence type="ECO:0000256" key="2">
    <source>
        <dbReference type="ARBA" id="ARBA00022679"/>
    </source>
</evidence>
<evidence type="ECO:0000256" key="3">
    <source>
        <dbReference type="ARBA" id="ARBA00022723"/>
    </source>
</evidence>
<dbReference type="EMBL" id="JAUSUR010000001">
    <property type="protein sequence ID" value="MDQ0359751.1"/>
    <property type="molecule type" value="Genomic_DNA"/>
</dbReference>
<name>A0ABU0DZ74_9FIRM</name>
<comment type="function">
    <text evidence="8">Transfers the 4'-phosphopantetheine moiety from coenzyme A to a Ser of acyl-carrier-protein.</text>
</comment>
<dbReference type="GO" id="GO:0008897">
    <property type="term" value="F:holo-[acyl-carrier-protein] synthase activity"/>
    <property type="evidence" value="ECO:0007669"/>
    <property type="project" value="UniProtKB-EC"/>
</dbReference>
<dbReference type="EC" id="2.7.8.7" evidence="8"/>
<evidence type="ECO:0000256" key="4">
    <source>
        <dbReference type="ARBA" id="ARBA00022832"/>
    </source>
</evidence>
<dbReference type="RefSeq" id="WP_307405131.1">
    <property type="nucleotide sequence ID" value="NZ_JAUSUR010000001.1"/>
</dbReference>
<evidence type="ECO:0000259" key="9">
    <source>
        <dbReference type="Pfam" id="PF01648"/>
    </source>
</evidence>
<comment type="caution">
    <text evidence="10">The sequence shown here is derived from an EMBL/GenBank/DDBJ whole genome shotgun (WGS) entry which is preliminary data.</text>
</comment>
<proteinExistence type="inferred from homology"/>
<evidence type="ECO:0000256" key="5">
    <source>
        <dbReference type="ARBA" id="ARBA00022842"/>
    </source>
</evidence>
<keyword evidence="4 8" id="KW-0276">Fatty acid metabolism</keyword>
<evidence type="ECO:0000256" key="7">
    <source>
        <dbReference type="ARBA" id="ARBA00023160"/>
    </source>
</evidence>
<evidence type="ECO:0000313" key="10">
    <source>
        <dbReference type="EMBL" id="MDQ0359751.1"/>
    </source>
</evidence>
<feature type="domain" description="4'-phosphopantetheinyl transferase" evidence="9">
    <location>
        <begin position="4"/>
        <end position="104"/>
    </location>
</feature>
<keyword evidence="5 8" id="KW-0460">Magnesium</keyword>
<evidence type="ECO:0000256" key="8">
    <source>
        <dbReference type="HAMAP-Rule" id="MF_00101"/>
    </source>
</evidence>
<evidence type="ECO:0000256" key="6">
    <source>
        <dbReference type="ARBA" id="ARBA00023098"/>
    </source>
</evidence>
<organism evidence="10 11">
    <name type="scientific">Breznakia pachnodae</name>
    <dbReference type="NCBI Taxonomy" id="265178"/>
    <lineage>
        <taxon>Bacteria</taxon>
        <taxon>Bacillati</taxon>
        <taxon>Bacillota</taxon>
        <taxon>Erysipelotrichia</taxon>
        <taxon>Erysipelotrichales</taxon>
        <taxon>Erysipelotrichaceae</taxon>
        <taxon>Breznakia</taxon>
    </lineage>
</organism>
<dbReference type="NCBIfam" id="TIGR00516">
    <property type="entry name" value="acpS"/>
    <property type="match status" value="1"/>
</dbReference>
<comment type="similarity">
    <text evidence="8">Belongs to the P-Pant transferase superfamily. AcpS family.</text>
</comment>
<protein>
    <recommendedName>
        <fullName evidence="8">Holo-[acyl-carrier-protein] synthase</fullName>
        <shortName evidence="8">Holo-ACP synthase</shortName>
        <ecNumber evidence="8">2.7.8.7</ecNumber>
    </recommendedName>
    <alternativeName>
        <fullName evidence="8">4'-phosphopantetheinyl transferase AcpS</fullName>
    </alternativeName>
</protein>
<comment type="subcellular location">
    <subcellularLocation>
        <location evidence="8">Cytoplasm</location>
    </subcellularLocation>
</comment>
<dbReference type="HAMAP" id="MF_00101">
    <property type="entry name" value="AcpS"/>
    <property type="match status" value="1"/>
</dbReference>
<feature type="binding site" evidence="8">
    <location>
        <position position="8"/>
    </location>
    <ligand>
        <name>Mg(2+)</name>
        <dbReference type="ChEBI" id="CHEBI:18420"/>
    </ligand>
</feature>
<reference evidence="10 11" key="1">
    <citation type="submission" date="2023-07" db="EMBL/GenBank/DDBJ databases">
        <title>Genomic Encyclopedia of Type Strains, Phase IV (KMG-IV): sequencing the most valuable type-strain genomes for metagenomic binning, comparative biology and taxonomic classification.</title>
        <authorList>
            <person name="Goeker M."/>
        </authorList>
    </citation>
    <scope>NUCLEOTIDE SEQUENCE [LARGE SCALE GENOMIC DNA]</scope>
    <source>
        <strain evidence="10 11">DSM 16784</strain>
    </source>
</reference>
<keyword evidence="2 8" id="KW-0808">Transferase</keyword>
<comment type="catalytic activity">
    <reaction evidence="8">
        <text>apo-[ACP] + CoA = holo-[ACP] + adenosine 3',5'-bisphosphate + H(+)</text>
        <dbReference type="Rhea" id="RHEA:12068"/>
        <dbReference type="Rhea" id="RHEA-COMP:9685"/>
        <dbReference type="Rhea" id="RHEA-COMP:9690"/>
        <dbReference type="ChEBI" id="CHEBI:15378"/>
        <dbReference type="ChEBI" id="CHEBI:29999"/>
        <dbReference type="ChEBI" id="CHEBI:57287"/>
        <dbReference type="ChEBI" id="CHEBI:58343"/>
        <dbReference type="ChEBI" id="CHEBI:64479"/>
        <dbReference type="EC" id="2.7.8.7"/>
    </reaction>
</comment>
<dbReference type="SUPFAM" id="SSF56214">
    <property type="entry name" value="4'-phosphopantetheinyl transferase"/>
    <property type="match status" value="1"/>
</dbReference>
<keyword evidence="6 8" id="KW-0443">Lipid metabolism</keyword>
<dbReference type="InterPro" id="IPR008278">
    <property type="entry name" value="4-PPantetheinyl_Trfase_dom"/>
</dbReference>
<evidence type="ECO:0000256" key="1">
    <source>
        <dbReference type="ARBA" id="ARBA00022516"/>
    </source>
</evidence>
<gene>
    <name evidence="8" type="primary">acpS</name>
    <name evidence="10" type="ORF">J2S15_000482</name>
</gene>
<dbReference type="InterPro" id="IPR037143">
    <property type="entry name" value="4-PPantetheinyl_Trfase_dom_sf"/>
</dbReference>
<dbReference type="Proteomes" id="UP001230220">
    <property type="component" value="Unassembled WGS sequence"/>
</dbReference>
<keyword evidence="3 8" id="KW-0479">Metal-binding</keyword>
<keyword evidence="1 8" id="KW-0444">Lipid biosynthesis</keyword>
<keyword evidence="7 8" id="KW-0275">Fatty acid biosynthesis</keyword>
<keyword evidence="8" id="KW-0963">Cytoplasm</keyword>
<comment type="cofactor">
    <cofactor evidence="8">
        <name>Mg(2+)</name>
        <dbReference type="ChEBI" id="CHEBI:18420"/>
    </cofactor>
</comment>
<dbReference type="Gene3D" id="3.90.470.20">
    <property type="entry name" value="4'-phosphopantetheinyl transferase domain"/>
    <property type="match status" value="1"/>
</dbReference>